<proteinExistence type="predicted"/>
<name>A0AB74VFF4_CLOBE</name>
<dbReference type="Gene3D" id="1.20.5.340">
    <property type="match status" value="1"/>
</dbReference>
<dbReference type="Gene3D" id="3.30.2400.10">
    <property type="entry name" value="Major capsid protein gp5"/>
    <property type="match status" value="1"/>
</dbReference>
<organism evidence="4 5">
    <name type="scientific">Clostridium beijerinckii</name>
    <name type="common">Clostridium MP</name>
    <dbReference type="NCBI Taxonomy" id="1520"/>
    <lineage>
        <taxon>Bacteria</taxon>
        <taxon>Bacillati</taxon>
        <taxon>Bacillota</taxon>
        <taxon>Clostridia</taxon>
        <taxon>Eubacteriales</taxon>
        <taxon>Clostridiaceae</taxon>
        <taxon>Clostridium</taxon>
    </lineage>
</organism>
<dbReference type="Pfam" id="PF05065">
    <property type="entry name" value="Phage_capsid"/>
    <property type="match status" value="1"/>
</dbReference>
<evidence type="ECO:0000313" key="4">
    <source>
        <dbReference type="EMBL" id="QUN35191.1"/>
    </source>
</evidence>
<keyword evidence="5" id="KW-1185">Reference proteome</keyword>
<dbReference type="AlphaFoldDB" id="A0AB74VFF4"/>
<evidence type="ECO:0000256" key="2">
    <source>
        <dbReference type="SAM" id="MobiDB-lite"/>
    </source>
</evidence>
<evidence type="ECO:0000259" key="3">
    <source>
        <dbReference type="Pfam" id="PF05065"/>
    </source>
</evidence>
<sequence length="455" mass="49527">MALKKLITAKKIEQRKASLAELQQREAELNTRTAELEAAVEEAKTDEDIALVEENISQLDADKASLEGEKTTLETEIADLEGELEKLNSKDPVNEPAPAADPTPAPEAIERNKNLGGEQRMASNKFTKRGQVIERLNREEVRSFYSNLKQAIEQRSITGLDLTIPQILLDTITDDLGRYSVLYDLVRVAKLTGKGRAIIAGEAPEAVWTEMVGKINELSCLFTDVEVDGYKIGGFIPLDNSYIEDSMINLASHVEDCLKESIAIALDKAILYGTGTKMPMGIIPAINANAGIKATNIITLTTTNTKFEKIIEAMKNIKRGRRGRGPITIVMNESTWLGTIVPMSLASNAAGAFVTVSNQAFPGVGYKVVFSEEMADDNILVGDFTKYLLAERSDIKGASSTEFLFTDDKTVFKATGRYDGKPVRESAFVLIGLGGTAPTLSASFKPDEANKVVTP</sequence>
<protein>
    <submittedName>
        <fullName evidence="4">Phage major capsid protein</fullName>
    </submittedName>
</protein>
<evidence type="ECO:0000256" key="1">
    <source>
        <dbReference type="ARBA" id="ARBA00004328"/>
    </source>
</evidence>
<reference evidence="4" key="1">
    <citation type="submission" date="2021-04" db="EMBL/GenBank/DDBJ databases">
        <title>Complete genome sequence of the type strain Clostridium beijerinckii NRRL B-598.</title>
        <authorList>
            <person name="Sedlar K."/>
            <person name="Branska B."/>
            <person name="Bezdicek M."/>
            <person name="Nykrynova M."/>
            <person name="Lengerova M."/>
            <person name="Skutkova H."/>
            <person name="Patakova P."/>
        </authorList>
    </citation>
    <scope>NUCLEOTIDE SEQUENCE</scope>
    <source>
        <strain evidence="4">DSM 791</strain>
    </source>
</reference>
<dbReference type="SUPFAM" id="SSF56563">
    <property type="entry name" value="Major capsid protein gp5"/>
    <property type="match status" value="1"/>
</dbReference>
<dbReference type="RefSeq" id="WP_077869608.1">
    <property type="nucleotide sequence ID" value="NZ_BKAK01000119.1"/>
</dbReference>
<dbReference type="EMBL" id="CP073653">
    <property type="protein sequence ID" value="QUN35191.1"/>
    <property type="molecule type" value="Genomic_DNA"/>
</dbReference>
<evidence type="ECO:0000313" key="5">
    <source>
        <dbReference type="Proteomes" id="UP000679373"/>
    </source>
</evidence>
<dbReference type="Proteomes" id="UP000679373">
    <property type="component" value="Chromosome"/>
</dbReference>
<dbReference type="InterPro" id="IPR024455">
    <property type="entry name" value="Phage_capsid"/>
</dbReference>
<dbReference type="NCBIfam" id="TIGR01554">
    <property type="entry name" value="major_cap_HK97"/>
    <property type="match status" value="1"/>
</dbReference>
<dbReference type="Gene3D" id="3.30.2320.10">
    <property type="entry name" value="hypothetical protein PF0899 domain"/>
    <property type="match status" value="1"/>
</dbReference>
<comment type="subcellular location">
    <subcellularLocation>
        <location evidence="1">Virion</location>
    </subcellularLocation>
</comment>
<dbReference type="InterPro" id="IPR054612">
    <property type="entry name" value="Phage_capsid-like_C"/>
</dbReference>
<accession>A0AB74VFF4</accession>
<gene>
    <name evidence="4" type="ORF">KEC93_25380</name>
</gene>
<feature type="region of interest" description="Disordered" evidence="2">
    <location>
        <begin position="88"/>
        <end position="121"/>
    </location>
</feature>
<feature type="domain" description="Phage capsid-like C-terminal" evidence="3">
    <location>
        <begin position="163"/>
        <end position="431"/>
    </location>
</feature>
<dbReference type="GeneID" id="66347933"/>